<dbReference type="Proteomes" id="UP001054252">
    <property type="component" value="Unassembled WGS sequence"/>
</dbReference>
<dbReference type="AlphaFoldDB" id="A0AAV5L332"/>
<accession>A0AAV5L332</accession>
<feature type="region of interest" description="Disordered" evidence="1">
    <location>
        <begin position="30"/>
        <end position="52"/>
    </location>
</feature>
<name>A0AAV5L332_9ROSI</name>
<evidence type="ECO:0000256" key="1">
    <source>
        <dbReference type="SAM" id="MobiDB-lite"/>
    </source>
</evidence>
<comment type="caution">
    <text evidence="2">The sequence shown here is derived from an EMBL/GenBank/DDBJ whole genome shotgun (WGS) entry which is preliminary data.</text>
</comment>
<gene>
    <name evidence="2" type="ORF">SLEP1_g40273</name>
</gene>
<proteinExistence type="predicted"/>
<sequence>MQEDGAVFGIGQFQVGSGMMGGIEVVCEEGGSRRRRKDRSGGGLPGGGGPWITEEASSFSDLGKLLLQVEGGWIRHGCLPVCCS</sequence>
<dbReference type="EMBL" id="BPVZ01000092">
    <property type="protein sequence ID" value="GKV31596.1"/>
    <property type="molecule type" value="Genomic_DNA"/>
</dbReference>
<organism evidence="2 3">
    <name type="scientific">Rubroshorea leprosula</name>
    <dbReference type="NCBI Taxonomy" id="152421"/>
    <lineage>
        <taxon>Eukaryota</taxon>
        <taxon>Viridiplantae</taxon>
        <taxon>Streptophyta</taxon>
        <taxon>Embryophyta</taxon>
        <taxon>Tracheophyta</taxon>
        <taxon>Spermatophyta</taxon>
        <taxon>Magnoliopsida</taxon>
        <taxon>eudicotyledons</taxon>
        <taxon>Gunneridae</taxon>
        <taxon>Pentapetalae</taxon>
        <taxon>rosids</taxon>
        <taxon>malvids</taxon>
        <taxon>Malvales</taxon>
        <taxon>Dipterocarpaceae</taxon>
        <taxon>Rubroshorea</taxon>
    </lineage>
</organism>
<keyword evidence="3" id="KW-1185">Reference proteome</keyword>
<protein>
    <submittedName>
        <fullName evidence="2">Uncharacterized protein</fullName>
    </submittedName>
</protein>
<reference evidence="2 3" key="1">
    <citation type="journal article" date="2021" name="Commun. Biol.">
        <title>The genome of Shorea leprosula (Dipterocarpaceae) highlights the ecological relevance of drought in aseasonal tropical rainforests.</title>
        <authorList>
            <person name="Ng K.K.S."/>
            <person name="Kobayashi M.J."/>
            <person name="Fawcett J.A."/>
            <person name="Hatakeyama M."/>
            <person name="Paape T."/>
            <person name="Ng C.H."/>
            <person name="Ang C.C."/>
            <person name="Tnah L.H."/>
            <person name="Lee C.T."/>
            <person name="Nishiyama T."/>
            <person name="Sese J."/>
            <person name="O'Brien M.J."/>
            <person name="Copetti D."/>
            <person name="Mohd Noor M.I."/>
            <person name="Ong R.C."/>
            <person name="Putra M."/>
            <person name="Sireger I.Z."/>
            <person name="Indrioko S."/>
            <person name="Kosugi Y."/>
            <person name="Izuno A."/>
            <person name="Isagi Y."/>
            <person name="Lee S.L."/>
            <person name="Shimizu K.K."/>
        </authorList>
    </citation>
    <scope>NUCLEOTIDE SEQUENCE [LARGE SCALE GENOMIC DNA]</scope>
    <source>
        <strain evidence="2">214</strain>
    </source>
</reference>
<evidence type="ECO:0000313" key="3">
    <source>
        <dbReference type="Proteomes" id="UP001054252"/>
    </source>
</evidence>
<feature type="compositionally biased region" description="Gly residues" evidence="1">
    <location>
        <begin position="41"/>
        <end position="50"/>
    </location>
</feature>
<evidence type="ECO:0000313" key="2">
    <source>
        <dbReference type="EMBL" id="GKV31596.1"/>
    </source>
</evidence>